<sequence>MKKVTSSWPAVLIFRSMQIFPLPFLRRFYQHTMTPRLIRVLTQHSSLCEKLSSELKNYQSQVITRIVQECFMNFSFKLFHHFTPTCIM</sequence>
<dbReference type="InParanoid" id="A0A0V1BHP6"/>
<reference evidence="1 2" key="1">
    <citation type="submission" date="2015-01" db="EMBL/GenBank/DDBJ databases">
        <title>Evolution of Trichinella species and genotypes.</title>
        <authorList>
            <person name="Korhonen P.K."/>
            <person name="Edoardo P."/>
            <person name="Giuseppe L.R."/>
            <person name="Gasser R.B."/>
        </authorList>
    </citation>
    <scope>NUCLEOTIDE SEQUENCE [LARGE SCALE GENOMIC DNA]</scope>
    <source>
        <strain evidence="1">ISS3</strain>
    </source>
</reference>
<evidence type="ECO:0000313" key="2">
    <source>
        <dbReference type="Proteomes" id="UP000054776"/>
    </source>
</evidence>
<dbReference type="AlphaFoldDB" id="A0A0V1BHP6"/>
<evidence type="ECO:0000313" key="1">
    <source>
        <dbReference type="EMBL" id="KRY36099.1"/>
    </source>
</evidence>
<organism evidence="1 2">
    <name type="scientific">Trichinella spiralis</name>
    <name type="common">Trichina worm</name>
    <dbReference type="NCBI Taxonomy" id="6334"/>
    <lineage>
        <taxon>Eukaryota</taxon>
        <taxon>Metazoa</taxon>
        <taxon>Ecdysozoa</taxon>
        <taxon>Nematoda</taxon>
        <taxon>Enoplea</taxon>
        <taxon>Dorylaimia</taxon>
        <taxon>Trichinellida</taxon>
        <taxon>Trichinellidae</taxon>
        <taxon>Trichinella</taxon>
    </lineage>
</organism>
<name>A0A0V1BHP6_TRISP</name>
<keyword evidence="2" id="KW-1185">Reference proteome</keyword>
<comment type="caution">
    <text evidence="1">The sequence shown here is derived from an EMBL/GenBank/DDBJ whole genome shotgun (WGS) entry which is preliminary data.</text>
</comment>
<accession>A0A0V1BHP6</accession>
<protein>
    <submittedName>
        <fullName evidence="1">Uncharacterized protein</fullName>
    </submittedName>
</protein>
<dbReference type="Proteomes" id="UP000054776">
    <property type="component" value="Unassembled WGS sequence"/>
</dbReference>
<dbReference type="EMBL" id="JYDH01000046">
    <property type="protein sequence ID" value="KRY36099.1"/>
    <property type="molecule type" value="Genomic_DNA"/>
</dbReference>
<gene>
    <name evidence="1" type="ORF">T01_9072</name>
</gene>
<proteinExistence type="predicted"/>